<gene>
    <name evidence="4" type="primary">mepM4</name>
    <name evidence="5" type="ORF">B9R14_03175</name>
    <name evidence="4" type="ORF">HVS_16080</name>
</gene>
<evidence type="ECO:0000313" key="6">
    <source>
        <dbReference type="Proteomes" id="UP000233534"/>
    </source>
</evidence>
<dbReference type="EMBL" id="NEMB01000003">
    <property type="protein sequence ID" value="PQQ65866.1"/>
    <property type="molecule type" value="Genomic_DNA"/>
</dbReference>
<dbReference type="PANTHER" id="PTHR21666:SF270">
    <property type="entry name" value="MUREIN HYDROLASE ACTIVATOR ENVC"/>
    <property type="match status" value="1"/>
</dbReference>
<dbReference type="CDD" id="cd12797">
    <property type="entry name" value="M23_peptidase"/>
    <property type="match status" value="1"/>
</dbReference>
<keyword evidence="2" id="KW-0472">Membrane</keyword>
<dbReference type="KEGG" id="hsc:HVS_16080"/>
<dbReference type="RefSeq" id="WP_101303868.1">
    <property type="nucleotide sequence ID" value="NZ_CP025197.1"/>
</dbReference>
<evidence type="ECO:0000313" key="4">
    <source>
        <dbReference type="EMBL" id="AUG59055.1"/>
    </source>
</evidence>
<dbReference type="Proteomes" id="UP000233534">
    <property type="component" value="Chromosome"/>
</dbReference>
<evidence type="ECO:0000256" key="1">
    <source>
        <dbReference type="SAM" id="MobiDB-lite"/>
    </source>
</evidence>
<feature type="transmembrane region" description="Helical" evidence="2">
    <location>
        <begin position="25"/>
        <end position="45"/>
    </location>
</feature>
<keyword evidence="4" id="KW-0378">Hydrolase</keyword>
<evidence type="ECO:0000259" key="3">
    <source>
        <dbReference type="Pfam" id="PF01551"/>
    </source>
</evidence>
<dbReference type="InterPro" id="IPR016047">
    <property type="entry name" value="M23ase_b-sheet_dom"/>
</dbReference>
<dbReference type="Proteomes" id="UP000239720">
    <property type="component" value="Unassembled WGS sequence"/>
</dbReference>
<dbReference type="AlphaFoldDB" id="A0A2K9EIJ2"/>
<evidence type="ECO:0000256" key="2">
    <source>
        <dbReference type="SAM" id="Phobius"/>
    </source>
</evidence>
<feature type="region of interest" description="Disordered" evidence="1">
    <location>
        <begin position="79"/>
        <end position="118"/>
    </location>
</feature>
<keyword evidence="2" id="KW-1133">Transmembrane helix</keyword>
<dbReference type="EMBL" id="CP025197">
    <property type="protein sequence ID" value="AUG59055.1"/>
    <property type="molecule type" value="Genomic_DNA"/>
</dbReference>
<reference evidence="5 7" key="2">
    <citation type="journal article" date="2018" name="Syst. Appl. Microbiol.">
        <title>Characterization and high-quality draft genome sequence of Herbivorax saccincola A7, an anaerobic, alkaliphilic, thermophilic, cellulolytic, and xylanolytic bacterium.</title>
        <authorList>
            <person name="Aikawa S."/>
            <person name="Baramee S."/>
            <person name="Sermsathanaswadi J."/>
            <person name="Thianheng P."/>
            <person name="Tachaapaikoon C."/>
            <person name="Shikata A."/>
            <person name="Waeonukul R."/>
            <person name="Pason P."/>
            <person name="Ratanakhanokchai K."/>
            <person name="Kosugi A."/>
        </authorList>
    </citation>
    <scope>NUCLEOTIDE SEQUENCE [LARGE SCALE GENOMIC DNA]</scope>
    <source>
        <strain evidence="5 7">A7</strain>
    </source>
</reference>
<evidence type="ECO:0000313" key="7">
    <source>
        <dbReference type="Proteomes" id="UP000239720"/>
    </source>
</evidence>
<dbReference type="InterPro" id="IPR050570">
    <property type="entry name" value="Cell_wall_metabolism_enzyme"/>
</dbReference>
<keyword evidence="2" id="KW-0812">Transmembrane</keyword>
<proteinExistence type="predicted"/>
<protein>
    <submittedName>
        <fullName evidence="4">Murein DD-endopeptidase MepM</fullName>
        <ecNumber evidence="4">3.4.24.-</ecNumber>
    </submittedName>
</protein>
<dbReference type="EC" id="3.4.24.-" evidence="4"/>
<name>A0A2K9EIJ2_9FIRM</name>
<dbReference type="PANTHER" id="PTHR21666">
    <property type="entry name" value="PEPTIDASE-RELATED"/>
    <property type="match status" value="1"/>
</dbReference>
<dbReference type="SUPFAM" id="SSF51261">
    <property type="entry name" value="Duplicated hybrid motif"/>
    <property type="match status" value="1"/>
</dbReference>
<accession>A0A2K9EIJ2</accession>
<feature type="domain" description="M23ase beta-sheet core" evidence="3">
    <location>
        <begin position="208"/>
        <end position="306"/>
    </location>
</feature>
<organism evidence="4 6">
    <name type="scientific">Acetivibrio saccincola</name>
    <dbReference type="NCBI Taxonomy" id="1677857"/>
    <lineage>
        <taxon>Bacteria</taxon>
        <taxon>Bacillati</taxon>
        <taxon>Bacillota</taxon>
        <taxon>Clostridia</taxon>
        <taxon>Eubacteriales</taxon>
        <taxon>Oscillospiraceae</taxon>
        <taxon>Acetivibrio</taxon>
    </lineage>
</organism>
<dbReference type="Pfam" id="PF01551">
    <property type="entry name" value="Peptidase_M23"/>
    <property type="match status" value="1"/>
</dbReference>
<dbReference type="GO" id="GO:0004222">
    <property type="term" value="F:metalloendopeptidase activity"/>
    <property type="evidence" value="ECO:0007669"/>
    <property type="project" value="TreeGrafter"/>
</dbReference>
<sequence>MNFKKLFPDKKITQKKVLDFFDKKGFFIVLGLCLIIIGVTGYLVAFDNDGEEIITPDMMGNMDQSTAYFERDKEVIAQNQDEGDISVSDNEIFEEDYKGDRGETEGQASIEEQGDEALDGKALEEKSLEEGNEKVSLEGSAETALEDAVETFGTAGIVEAEETIAQDQEDVLETAGTPKFIMPVHGEIILEFAVDKLVFSKTLNEWRAHTGVGISSERGTPVKAVADGVVTSIKNDPRLGVTIIVEHSKDLKTVYANLASDDMVTPNQKVKQGEVIGCVGDTAAFKAADPSHLHFEVLKDNQPVNPVEYLPID</sequence>
<feature type="compositionally biased region" description="Basic and acidic residues" evidence="1">
    <location>
        <begin position="95"/>
        <end position="104"/>
    </location>
</feature>
<evidence type="ECO:0000313" key="5">
    <source>
        <dbReference type="EMBL" id="PQQ65866.1"/>
    </source>
</evidence>
<dbReference type="Gene3D" id="2.70.70.10">
    <property type="entry name" value="Glucose Permease (Domain IIA)"/>
    <property type="match status" value="1"/>
</dbReference>
<dbReference type="OrthoDB" id="9801106at2"/>
<reference evidence="4 6" key="1">
    <citation type="submission" date="2017-12" db="EMBL/GenBank/DDBJ databases">
        <title>Complete genome sequence of Herbivorax saccincola GGR1, a novel Cellulosome-producing hydrolytic bacterium in a thermophilic biogas plant, established by Illumina and Nanopore MinION sequencing.</title>
        <authorList>
            <person name="Pechtl A."/>
            <person name="Ruckert C."/>
            <person name="Koeck D.E."/>
            <person name="Maus I."/>
            <person name="Winkler A."/>
            <person name="Kalinowski J."/>
            <person name="Puhler A."/>
            <person name="Schwarz W.W."/>
            <person name="Zverlov V.V."/>
            <person name="Schluter A."/>
            <person name="Liebl W."/>
        </authorList>
    </citation>
    <scope>NUCLEOTIDE SEQUENCE [LARGE SCALE GENOMIC DNA]</scope>
    <source>
        <strain evidence="4">GGR1</strain>
        <strain evidence="6">SR1</strain>
    </source>
</reference>
<keyword evidence="6" id="KW-1185">Reference proteome</keyword>
<dbReference type="InterPro" id="IPR011055">
    <property type="entry name" value="Dup_hybrid_motif"/>
</dbReference>